<dbReference type="GO" id="GO:0030261">
    <property type="term" value="P:chromosome condensation"/>
    <property type="evidence" value="ECO:0007669"/>
    <property type="project" value="TreeGrafter"/>
</dbReference>
<dbReference type="GO" id="GO:0005634">
    <property type="term" value="C:nucleus"/>
    <property type="evidence" value="ECO:0007669"/>
    <property type="project" value="UniProtKB-SubCell"/>
</dbReference>
<dbReference type="PANTHER" id="PTHR11467">
    <property type="entry name" value="HISTONE H1"/>
    <property type="match status" value="1"/>
</dbReference>
<dbReference type="GO" id="GO:0031492">
    <property type="term" value="F:nucleosomal DNA binding"/>
    <property type="evidence" value="ECO:0007669"/>
    <property type="project" value="TreeGrafter"/>
</dbReference>
<dbReference type="AlphaFoldDB" id="A0AAF0XDU8"/>
<protein>
    <recommendedName>
        <fullName evidence="4">H15 domain-containing protein</fullName>
    </recommendedName>
</protein>
<evidence type="ECO:0000256" key="3">
    <source>
        <dbReference type="ARBA" id="ARBA00023242"/>
    </source>
</evidence>
<evidence type="ECO:0000313" key="6">
    <source>
        <dbReference type="Proteomes" id="UP000077755"/>
    </source>
</evidence>
<dbReference type="PANTHER" id="PTHR11467:SF131">
    <property type="entry name" value="HISTONE H1"/>
    <property type="match status" value="1"/>
</dbReference>
<reference evidence="5" key="1">
    <citation type="journal article" date="2016" name="Nat. Genet.">
        <title>A high-quality carrot genome assembly provides new insights into carotenoid accumulation and asterid genome evolution.</title>
        <authorList>
            <person name="Iorizzo M."/>
            <person name="Ellison S."/>
            <person name="Senalik D."/>
            <person name="Zeng P."/>
            <person name="Satapoomin P."/>
            <person name="Huang J."/>
            <person name="Bowman M."/>
            <person name="Iovene M."/>
            <person name="Sanseverino W."/>
            <person name="Cavagnaro P."/>
            <person name="Yildiz M."/>
            <person name="Macko-Podgorni A."/>
            <person name="Moranska E."/>
            <person name="Grzebelus E."/>
            <person name="Grzebelus D."/>
            <person name="Ashrafi H."/>
            <person name="Zheng Z."/>
            <person name="Cheng S."/>
            <person name="Spooner D."/>
            <person name="Van Deynze A."/>
            <person name="Simon P."/>
        </authorList>
    </citation>
    <scope>NUCLEOTIDE SEQUENCE</scope>
    <source>
        <tissue evidence="5">Leaf</tissue>
    </source>
</reference>
<dbReference type="GO" id="GO:0006334">
    <property type="term" value="P:nucleosome assembly"/>
    <property type="evidence" value="ECO:0007669"/>
    <property type="project" value="InterPro"/>
</dbReference>
<dbReference type="GO" id="GO:0003690">
    <property type="term" value="F:double-stranded DNA binding"/>
    <property type="evidence" value="ECO:0007669"/>
    <property type="project" value="TreeGrafter"/>
</dbReference>
<dbReference type="CDD" id="cd00073">
    <property type="entry name" value="H15"/>
    <property type="match status" value="1"/>
</dbReference>
<evidence type="ECO:0000256" key="2">
    <source>
        <dbReference type="ARBA" id="ARBA00023125"/>
    </source>
</evidence>
<dbReference type="PROSITE" id="PS51504">
    <property type="entry name" value="H15"/>
    <property type="match status" value="1"/>
</dbReference>
<gene>
    <name evidence="5" type="ORF">DCAR_0623895</name>
</gene>
<name>A0AAF0XDU8_DAUCS</name>
<keyword evidence="6" id="KW-1185">Reference proteome</keyword>
<sequence length="86" mass="9903">MTVLMMTAQPSTYKPFHPSYEEMIFQAICSLKRRNGSSSTAIAKFIVRHYGGLPNNFRKILLLRLKELVACEKLVRVKNSFKLPSR</sequence>
<dbReference type="Pfam" id="PF00538">
    <property type="entry name" value="Linker_histone"/>
    <property type="match status" value="1"/>
</dbReference>
<evidence type="ECO:0000259" key="4">
    <source>
        <dbReference type="PROSITE" id="PS51504"/>
    </source>
</evidence>
<organism evidence="5 6">
    <name type="scientific">Daucus carota subsp. sativus</name>
    <name type="common">Carrot</name>
    <dbReference type="NCBI Taxonomy" id="79200"/>
    <lineage>
        <taxon>Eukaryota</taxon>
        <taxon>Viridiplantae</taxon>
        <taxon>Streptophyta</taxon>
        <taxon>Embryophyta</taxon>
        <taxon>Tracheophyta</taxon>
        <taxon>Spermatophyta</taxon>
        <taxon>Magnoliopsida</taxon>
        <taxon>eudicotyledons</taxon>
        <taxon>Gunneridae</taxon>
        <taxon>Pentapetalae</taxon>
        <taxon>asterids</taxon>
        <taxon>campanulids</taxon>
        <taxon>Apiales</taxon>
        <taxon>Apiaceae</taxon>
        <taxon>Apioideae</taxon>
        <taxon>Scandiceae</taxon>
        <taxon>Daucinae</taxon>
        <taxon>Daucus</taxon>
        <taxon>Daucus sect. Daucus</taxon>
    </lineage>
</organism>
<keyword evidence="3" id="KW-0539">Nucleus</keyword>
<dbReference type="GO" id="GO:0045910">
    <property type="term" value="P:negative regulation of DNA recombination"/>
    <property type="evidence" value="ECO:0007669"/>
    <property type="project" value="TreeGrafter"/>
</dbReference>
<dbReference type="SUPFAM" id="SSF46785">
    <property type="entry name" value="Winged helix' DNA-binding domain"/>
    <property type="match status" value="1"/>
</dbReference>
<dbReference type="InterPro" id="IPR036390">
    <property type="entry name" value="WH_DNA-bd_sf"/>
</dbReference>
<accession>A0AAF0XDU8</accession>
<dbReference type="InterPro" id="IPR036388">
    <property type="entry name" value="WH-like_DNA-bd_sf"/>
</dbReference>
<dbReference type="GO" id="GO:0000786">
    <property type="term" value="C:nucleosome"/>
    <property type="evidence" value="ECO:0007669"/>
    <property type="project" value="InterPro"/>
</dbReference>
<feature type="domain" description="H15" evidence="4">
    <location>
        <begin position="16"/>
        <end position="85"/>
    </location>
</feature>
<dbReference type="Gene3D" id="1.10.10.10">
    <property type="entry name" value="Winged helix-like DNA-binding domain superfamily/Winged helix DNA-binding domain"/>
    <property type="match status" value="1"/>
</dbReference>
<dbReference type="InterPro" id="IPR005818">
    <property type="entry name" value="Histone_H1/H5_H15"/>
</dbReference>
<evidence type="ECO:0000313" key="5">
    <source>
        <dbReference type="EMBL" id="WOH04486.1"/>
    </source>
</evidence>
<keyword evidence="2" id="KW-0238">DNA-binding</keyword>
<dbReference type="EMBL" id="CP093348">
    <property type="protein sequence ID" value="WOH04486.1"/>
    <property type="molecule type" value="Genomic_DNA"/>
</dbReference>
<reference evidence="5" key="2">
    <citation type="submission" date="2022-03" db="EMBL/GenBank/DDBJ databases">
        <title>Draft title - Genomic analysis of global carrot germplasm unveils the trajectory of domestication and the origin of high carotenoid orange carrot.</title>
        <authorList>
            <person name="Iorizzo M."/>
            <person name="Ellison S."/>
            <person name="Senalik D."/>
            <person name="Macko-Podgorni A."/>
            <person name="Grzebelus D."/>
            <person name="Bostan H."/>
            <person name="Rolling W."/>
            <person name="Curaba J."/>
            <person name="Simon P."/>
        </authorList>
    </citation>
    <scope>NUCLEOTIDE SEQUENCE</scope>
    <source>
        <tissue evidence="5">Leaf</tissue>
    </source>
</reference>
<comment type="subcellular location">
    <subcellularLocation>
        <location evidence="1">Nucleus</location>
    </subcellularLocation>
</comment>
<dbReference type="SMART" id="SM00526">
    <property type="entry name" value="H15"/>
    <property type="match status" value="1"/>
</dbReference>
<evidence type="ECO:0000256" key="1">
    <source>
        <dbReference type="ARBA" id="ARBA00004123"/>
    </source>
</evidence>
<dbReference type="Proteomes" id="UP000077755">
    <property type="component" value="Chromosome 6"/>
</dbReference>
<proteinExistence type="predicted"/>